<dbReference type="PROSITE" id="PS51296">
    <property type="entry name" value="RIESKE"/>
    <property type="match status" value="1"/>
</dbReference>
<evidence type="ECO:0000313" key="9">
    <source>
        <dbReference type="Proteomes" id="UP001595805"/>
    </source>
</evidence>
<keyword evidence="2" id="KW-0479">Metal-binding</keyword>
<keyword evidence="9" id="KW-1185">Reference proteome</keyword>
<keyword evidence="3" id="KW-0408">Iron</keyword>
<dbReference type="Gene3D" id="2.102.10.10">
    <property type="entry name" value="Rieske [2Fe-2S] iron-sulphur domain"/>
    <property type="match status" value="1"/>
</dbReference>
<sequence>MQKTKTTTTAGQLTESRRKFIEKAGSGAVLALFGAAFFTSCSSDGDTDPTQPPGGGADTGITISGNTIRVNLGIQAALNNNGSWLLIPDAQTLVANVGGSFIALTSVCTHSACDRNWTYSSEEFTCTCHNSKFSTSGSVLRGPATQPLTPFSTSVAGEILTITK</sequence>
<dbReference type="InterPro" id="IPR017941">
    <property type="entry name" value="Rieske_2Fe-2S"/>
</dbReference>
<dbReference type="SUPFAM" id="SSF50022">
    <property type="entry name" value="ISP domain"/>
    <property type="match status" value="1"/>
</dbReference>
<evidence type="ECO:0000256" key="3">
    <source>
        <dbReference type="ARBA" id="ARBA00023004"/>
    </source>
</evidence>
<dbReference type="PRINTS" id="PR00162">
    <property type="entry name" value="RIESKE"/>
</dbReference>
<evidence type="ECO:0000256" key="6">
    <source>
        <dbReference type="ARBA" id="ARBA00034078"/>
    </source>
</evidence>
<keyword evidence="1" id="KW-0001">2Fe-2S</keyword>
<evidence type="ECO:0000313" key="8">
    <source>
        <dbReference type="EMBL" id="MFC3881050.1"/>
    </source>
</evidence>
<keyword evidence="5" id="KW-1015">Disulfide bond</keyword>
<dbReference type="Proteomes" id="UP001595805">
    <property type="component" value="Unassembled WGS sequence"/>
</dbReference>
<evidence type="ECO:0000256" key="1">
    <source>
        <dbReference type="ARBA" id="ARBA00022714"/>
    </source>
</evidence>
<dbReference type="CDD" id="cd03467">
    <property type="entry name" value="Rieske"/>
    <property type="match status" value="1"/>
</dbReference>
<protein>
    <submittedName>
        <fullName evidence="8">Ubiquinol-cytochrome c reductase iron-sulfur subunit</fullName>
    </submittedName>
</protein>
<dbReference type="InterPro" id="IPR036922">
    <property type="entry name" value="Rieske_2Fe-2S_sf"/>
</dbReference>
<keyword evidence="4" id="KW-0411">Iron-sulfur</keyword>
<comment type="cofactor">
    <cofactor evidence="6">
        <name>[2Fe-2S] cluster</name>
        <dbReference type="ChEBI" id="CHEBI:190135"/>
    </cofactor>
</comment>
<accession>A0ABV8ATW5</accession>
<dbReference type="Pfam" id="PF00355">
    <property type="entry name" value="Rieske"/>
    <property type="match status" value="1"/>
</dbReference>
<organism evidence="8 9">
    <name type="scientific">Algoriphagus namhaensis</name>
    <dbReference type="NCBI Taxonomy" id="915353"/>
    <lineage>
        <taxon>Bacteria</taxon>
        <taxon>Pseudomonadati</taxon>
        <taxon>Bacteroidota</taxon>
        <taxon>Cytophagia</taxon>
        <taxon>Cytophagales</taxon>
        <taxon>Cyclobacteriaceae</taxon>
        <taxon>Algoriphagus</taxon>
    </lineage>
</organism>
<dbReference type="InterPro" id="IPR014349">
    <property type="entry name" value="Rieske_Fe-S_prot"/>
</dbReference>
<gene>
    <name evidence="8" type="ORF">ACFOSV_12725</name>
</gene>
<evidence type="ECO:0000256" key="4">
    <source>
        <dbReference type="ARBA" id="ARBA00023014"/>
    </source>
</evidence>
<dbReference type="PANTHER" id="PTHR10134">
    <property type="entry name" value="CYTOCHROME B-C1 COMPLEX SUBUNIT RIESKE, MITOCHONDRIAL"/>
    <property type="match status" value="1"/>
</dbReference>
<name>A0ABV8ATW5_9BACT</name>
<comment type="caution">
    <text evidence="8">The sequence shown here is derived from an EMBL/GenBank/DDBJ whole genome shotgun (WGS) entry which is preliminary data.</text>
</comment>
<feature type="domain" description="Rieske" evidence="7">
    <location>
        <begin position="93"/>
        <end position="162"/>
    </location>
</feature>
<dbReference type="RefSeq" id="WP_377906391.1">
    <property type="nucleotide sequence ID" value="NZ_JBHRZS010000007.1"/>
</dbReference>
<dbReference type="InterPro" id="IPR005805">
    <property type="entry name" value="Rieske_Fe-S_prot_C"/>
</dbReference>
<reference evidence="9" key="1">
    <citation type="journal article" date="2019" name="Int. J. Syst. Evol. Microbiol.">
        <title>The Global Catalogue of Microorganisms (GCM) 10K type strain sequencing project: providing services to taxonomists for standard genome sequencing and annotation.</title>
        <authorList>
            <consortium name="The Broad Institute Genomics Platform"/>
            <consortium name="The Broad Institute Genome Sequencing Center for Infectious Disease"/>
            <person name="Wu L."/>
            <person name="Ma J."/>
        </authorList>
    </citation>
    <scope>NUCLEOTIDE SEQUENCE [LARGE SCALE GENOMIC DNA]</scope>
    <source>
        <strain evidence="9">CCUG 60523</strain>
    </source>
</reference>
<evidence type="ECO:0000259" key="7">
    <source>
        <dbReference type="PROSITE" id="PS51296"/>
    </source>
</evidence>
<evidence type="ECO:0000256" key="5">
    <source>
        <dbReference type="ARBA" id="ARBA00023157"/>
    </source>
</evidence>
<proteinExistence type="predicted"/>
<evidence type="ECO:0000256" key="2">
    <source>
        <dbReference type="ARBA" id="ARBA00022723"/>
    </source>
</evidence>
<dbReference type="EMBL" id="JBHRZS010000007">
    <property type="protein sequence ID" value="MFC3881050.1"/>
    <property type="molecule type" value="Genomic_DNA"/>
</dbReference>